<dbReference type="Gene3D" id="1.10.10.10">
    <property type="entry name" value="Winged helix-like DNA-binding domain superfamily/Winged helix DNA-binding domain"/>
    <property type="match status" value="2"/>
</dbReference>
<keyword evidence="4" id="KW-0131">Cell cycle</keyword>
<feature type="region of interest" description="Disordered" evidence="5">
    <location>
        <begin position="187"/>
        <end position="263"/>
    </location>
</feature>
<evidence type="ECO:0000256" key="4">
    <source>
        <dbReference type="ARBA" id="ARBA00023306"/>
    </source>
</evidence>
<keyword evidence="2" id="KW-0132">Cell division</keyword>
<evidence type="ECO:0000256" key="2">
    <source>
        <dbReference type="ARBA" id="ARBA00022618"/>
    </source>
</evidence>
<evidence type="ECO:0000313" key="7">
    <source>
        <dbReference type="Proteomes" id="UP001143304"/>
    </source>
</evidence>
<dbReference type="InterPro" id="IPR036388">
    <property type="entry name" value="WH-like_DNA-bd_sf"/>
</dbReference>
<dbReference type="PANTHER" id="PTHR34298">
    <property type="entry name" value="SEGREGATION AND CONDENSATION PROTEIN B"/>
    <property type="match status" value="1"/>
</dbReference>
<dbReference type="EMBL" id="SHNO01000001">
    <property type="protein sequence ID" value="MCX2976868.1"/>
    <property type="molecule type" value="Genomic_DNA"/>
</dbReference>
<evidence type="ECO:0000256" key="1">
    <source>
        <dbReference type="ARBA" id="ARBA00022490"/>
    </source>
</evidence>
<dbReference type="InterPro" id="IPR036390">
    <property type="entry name" value="WH_DNA-bd_sf"/>
</dbReference>
<reference evidence="6" key="1">
    <citation type="submission" date="2019-02" db="EMBL/GenBank/DDBJ databases">
        <authorList>
            <person name="Li S.-H."/>
        </authorList>
    </citation>
    <scope>NUCLEOTIDE SEQUENCE</scope>
    <source>
        <strain evidence="6">IMCC11814</strain>
    </source>
</reference>
<name>A0ABT3T3M7_9GAMM</name>
<evidence type="ECO:0000313" key="6">
    <source>
        <dbReference type="EMBL" id="MCX2976868.1"/>
    </source>
</evidence>
<dbReference type="RefSeq" id="WP_279248609.1">
    <property type="nucleotide sequence ID" value="NZ_SHNO01000001.1"/>
</dbReference>
<evidence type="ECO:0000256" key="5">
    <source>
        <dbReference type="SAM" id="MobiDB-lite"/>
    </source>
</evidence>
<keyword evidence="1" id="KW-0963">Cytoplasm</keyword>
<organism evidence="6 7">
    <name type="scientific">Candidatus Marimicrobium litorale</name>
    <dbReference type="NCBI Taxonomy" id="2518991"/>
    <lineage>
        <taxon>Bacteria</taxon>
        <taxon>Pseudomonadati</taxon>
        <taxon>Pseudomonadota</taxon>
        <taxon>Gammaproteobacteria</taxon>
        <taxon>Cellvibrionales</taxon>
        <taxon>Halieaceae</taxon>
        <taxon>Marimicrobium</taxon>
    </lineage>
</organism>
<dbReference type="Pfam" id="PF04079">
    <property type="entry name" value="SMC_ScpB"/>
    <property type="match status" value="1"/>
</dbReference>
<accession>A0ABT3T3M7</accession>
<evidence type="ECO:0000256" key="3">
    <source>
        <dbReference type="ARBA" id="ARBA00022829"/>
    </source>
</evidence>
<dbReference type="PANTHER" id="PTHR34298:SF2">
    <property type="entry name" value="SEGREGATION AND CONDENSATION PROTEIN B"/>
    <property type="match status" value="1"/>
</dbReference>
<dbReference type="SUPFAM" id="SSF46785">
    <property type="entry name" value="Winged helix' DNA-binding domain"/>
    <property type="match status" value="2"/>
</dbReference>
<comment type="caution">
    <text evidence="6">The sequence shown here is derived from an EMBL/GenBank/DDBJ whole genome shotgun (WGS) entry which is preliminary data.</text>
</comment>
<dbReference type="InterPro" id="IPR005234">
    <property type="entry name" value="ScpB_csome_segregation"/>
</dbReference>
<dbReference type="NCBIfam" id="TIGR00281">
    <property type="entry name" value="SMC-Scp complex subunit ScpB"/>
    <property type="match status" value="1"/>
</dbReference>
<gene>
    <name evidence="6" type="primary">scpB</name>
    <name evidence="6" type="ORF">EYC82_05830</name>
</gene>
<dbReference type="Proteomes" id="UP001143304">
    <property type="component" value="Unassembled WGS sequence"/>
</dbReference>
<protein>
    <submittedName>
        <fullName evidence="6">SMC-Scp complex subunit ScpB</fullName>
    </submittedName>
</protein>
<keyword evidence="3" id="KW-0159">Chromosome partition</keyword>
<sequence length="263" mass="29160">MSETGLVQILEGALLAAGKALTVSQLADLFETHEQPEKAEIREALKEVAERCDGRGFELLEVASGFRFQVRQPLAPWVQRLWHERPQRYTRALLETLALMAYRQPITRGEIEEIRGVAVSTNIIKTLHEREWIRVVGHRDVPGRPAMYATTKQFLDYFNLKSLDQLPALAEIRDLDTLNAELGFGELQAPEGDEDRPSLTVVGGTEHPGTDQEAESLTLAEAAEDLEQRAVQGGDGEAERSESAGPESEEPRDAVPLDPSPQT</sequence>
<keyword evidence="7" id="KW-1185">Reference proteome</keyword>
<proteinExistence type="predicted"/>